<dbReference type="InterPro" id="IPR029070">
    <property type="entry name" value="Chitinase_insertion_sf"/>
</dbReference>
<comment type="catalytic activity">
    <reaction evidence="1">
        <text>Random endo-hydrolysis of N-acetyl-beta-D-glucosaminide (1-&gt;4)-beta-linkages in chitin and chitodextrins.</text>
        <dbReference type="EC" id="3.2.1.14"/>
    </reaction>
</comment>
<evidence type="ECO:0000256" key="10">
    <source>
        <dbReference type="ARBA" id="ARBA00023326"/>
    </source>
</evidence>
<evidence type="ECO:0000256" key="8">
    <source>
        <dbReference type="ARBA" id="ARBA00023277"/>
    </source>
</evidence>
<dbReference type="OrthoDB" id="73875at2759"/>
<protein>
    <recommendedName>
        <fullName evidence="3">chitinase</fullName>
        <ecNumber evidence="3">3.2.1.14</ecNumber>
    </recommendedName>
</protein>
<dbReference type="Gene3D" id="3.10.50.10">
    <property type="match status" value="1"/>
</dbReference>
<dbReference type="InterPro" id="IPR036779">
    <property type="entry name" value="LysM_dom_sf"/>
</dbReference>
<feature type="domain" description="LysM" evidence="13">
    <location>
        <begin position="328"/>
        <end position="373"/>
    </location>
</feature>
<accession>A0A1L7XTP3</accession>
<dbReference type="InterPro" id="IPR018392">
    <property type="entry name" value="LysM"/>
</dbReference>
<feature type="chain" id="PRO_5013063848" description="chitinase" evidence="12">
    <location>
        <begin position="25"/>
        <end position="1469"/>
    </location>
</feature>
<dbReference type="PANTHER" id="PTHR47700:SF2">
    <property type="entry name" value="CHITINASE"/>
    <property type="match status" value="1"/>
</dbReference>
<organism evidence="15 16">
    <name type="scientific">Phialocephala subalpina</name>
    <dbReference type="NCBI Taxonomy" id="576137"/>
    <lineage>
        <taxon>Eukaryota</taxon>
        <taxon>Fungi</taxon>
        <taxon>Dikarya</taxon>
        <taxon>Ascomycota</taxon>
        <taxon>Pezizomycotina</taxon>
        <taxon>Leotiomycetes</taxon>
        <taxon>Helotiales</taxon>
        <taxon>Mollisiaceae</taxon>
        <taxon>Phialocephala</taxon>
        <taxon>Phialocephala fortinii species complex</taxon>
    </lineage>
</organism>
<evidence type="ECO:0000256" key="4">
    <source>
        <dbReference type="ARBA" id="ARBA00022669"/>
    </source>
</evidence>
<sequence>MWLPSSLVVATVLLLVYQSTATLANIPDSLSSWLVAHPVPTQISTTAIKSSNRTLSPAAIKSQKSRCPASCDEAGLTPSNWTVYHDLTRLEVCNQTMLLDFSLYNSLDNPSTQVSVRACAASLAAGTSNVGSTTSETCPSKGNRTEVQESIQIAFNQTDSPGSLDDFTAATQQLENYLAQQEPSCNATIAFAYSGSAAVGFFAGTGTQNISANVLQDFITKVQSVGISESVLVQLCAAPGRNRSSKYSLGIIANANADLGFVQEAVQTWASGYCVTAYDSSDTWQNVTLSVPSLQSDATSLHSNATLTNGTRSAARRALAPRASATCTTVQVASGDTCTTLAVECDITAAEFTDYNPSTTLCSTLTAGEHVCCSAGSLPDYAPSPYANGTCYTHLVVSGDTCSALAATYSITVADITSWNTNTWGWMGCADLQAGDNICLSSGNPPMPAPITNAVCGPQVPGTIVAPAGTNLSTFNQCPLNACCDIWGQCGTTSEFCTITQSPTGAPGTAAAGTNGCISNCGTEIIVGSAPAEYLNIAFFEGFNTDRPCLNEPITALDLSPYTHVVMAFAAITPDFGIDVSPIQASFDEFVALQGNFKKIISIGGWSFSTDPSTYMLFREAVTEANWDTFAGNIVSFLKEYGLDGVNLDWEYPGEPDIPGIPAGSIDDGVNYALFLDVLAAKIAAGTEISVCAPASFWYLQGFLIQAMAEFLTYVIYMTYDLHGQWDYGNSFSDPGCSPSGCLRSDVNLTETLNAVSMITKAGVPSNQIVMGVTSYGRSFQMSTAGCYTEECLFTGPASGAYAGLCTQTAGYIANAEINGIIDADGSVMTADGDVLAVTTAPLTYLDGNSYSNIVVYDDTQWIGYMDDDNKAARLSLYQGYNLGGTTDWAIDLQNYTGDAGGSTGSVVSVAPSLWTNTNPSITCDPPCIFVLPPYPLGGVTETVTWPIWTTTLLSLSAGSVTVTVTTTISVPNFGITAISLQPITLSGTDTSTYEVNPVQSVTPPSFIWTLGPNEATFPPTAIPTPSVSVNVGQAGGGGGGGDGTSIASSTTVVGGVGGIIFYTTSVPVTLQPQPTYSITLPPNKIPPQVTISSGTPTSTCTSGQSGCGDRDCGIFGCKPGCGFWGCDGGCGIFGCGGGCGPFGCIGDCPLDICGGLDCLDGGCGYGEDGEGDGSDPENEDCDDPSTVSACTYIVSISSTSTTTRSHCATYVACSTEDTVTTTTVTTSEPAESASVGISAIDILVATGAADNAAVSSLASSIMSQRAQWDATRYSGLTVPTSTSTVTITTTSPPTTTTSVVVVTPTAECYFWDEALYYTFEIFNIDYWATDGGASLHTQEDGCGDLTGWDWTAATSSEDAYVYFNIDFFIKAGCIERAIVSAGGPSISCQGQGIGKRTPELEERADGGGPGIAPPYSTEEKEEFQVYYASLNETYSPYEPMNWATAGSTAPASHPPKKLVYVYVYVDSA</sequence>
<dbReference type="InterPro" id="IPR053214">
    <property type="entry name" value="LysM12-like"/>
</dbReference>
<dbReference type="Gene3D" id="3.30.60.10">
    <property type="entry name" value="Endochitinase-like"/>
    <property type="match status" value="1"/>
</dbReference>
<evidence type="ECO:0000256" key="9">
    <source>
        <dbReference type="ARBA" id="ARBA00023295"/>
    </source>
</evidence>
<dbReference type="SMART" id="SM00636">
    <property type="entry name" value="Glyco_18"/>
    <property type="match status" value="1"/>
</dbReference>
<dbReference type="InterPro" id="IPR001579">
    <property type="entry name" value="Glyco_hydro_18_chit_AS"/>
</dbReference>
<evidence type="ECO:0000256" key="7">
    <source>
        <dbReference type="ARBA" id="ARBA00023026"/>
    </source>
</evidence>
<dbReference type="GO" id="GO:0008061">
    <property type="term" value="F:chitin binding"/>
    <property type="evidence" value="ECO:0007669"/>
    <property type="project" value="UniProtKB-KW"/>
</dbReference>
<keyword evidence="12" id="KW-0732">Signal</keyword>
<name>A0A1L7XTP3_9HELO</name>
<dbReference type="CDD" id="cd02878">
    <property type="entry name" value="GH18_zymocin_alpha"/>
    <property type="match status" value="1"/>
</dbReference>
<proteinExistence type="inferred from homology"/>
<evidence type="ECO:0000313" key="15">
    <source>
        <dbReference type="EMBL" id="CZR68406.1"/>
    </source>
</evidence>
<evidence type="ECO:0000256" key="12">
    <source>
        <dbReference type="SAM" id="SignalP"/>
    </source>
</evidence>
<dbReference type="InterPro" id="IPR011583">
    <property type="entry name" value="Chitinase_II/V-like_cat"/>
</dbReference>
<dbReference type="STRING" id="576137.A0A1L7XTP3"/>
<dbReference type="GO" id="GO:0000272">
    <property type="term" value="P:polysaccharide catabolic process"/>
    <property type="evidence" value="ECO:0007669"/>
    <property type="project" value="UniProtKB-KW"/>
</dbReference>
<keyword evidence="8" id="KW-0119">Carbohydrate metabolism</keyword>
<dbReference type="PROSITE" id="PS51910">
    <property type="entry name" value="GH18_2"/>
    <property type="match status" value="1"/>
</dbReference>
<dbReference type="SUPFAM" id="SSF57016">
    <property type="entry name" value="Plant lectins/antimicrobial peptides"/>
    <property type="match status" value="1"/>
</dbReference>
<comment type="similarity">
    <text evidence="2">Belongs to the glycosyl hydrolase 18 family. Chitinase class V subfamily.</text>
</comment>
<dbReference type="Proteomes" id="UP000184330">
    <property type="component" value="Unassembled WGS sequence"/>
</dbReference>
<evidence type="ECO:0000256" key="3">
    <source>
        <dbReference type="ARBA" id="ARBA00012729"/>
    </source>
</evidence>
<dbReference type="PROSITE" id="PS51782">
    <property type="entry name" value="LYSM"/>
    <property type="match status" value="2"/>
</dbReference>
<dbReference type="SMART" id="SM00257">
    <property type="entry name" value="LysM"/>
    <property type="match status" value="2"/>
</dbReference>
<keyword evidence="5 11" id="KW-0378">Hydrolase</keyword>
<dbReference type="Pfam" id="PF00704">
    <property type="entry name" value="Glyco_hydro_18"/>
    <property type="match status" value="1"/>
</dbReference>
<dbReference type="CDD" id="cd00035">
    <property type="entry name" value="ChtBD1"/>
    <property type="match status" value="1"/>
</dbReference>
<gene>
    <name evidence="15" type="ORF">PAC_18305</name>
</gene>
<dbReference type="InterPro" id="IPR017853">
    <property type="entry name" value="GH"/>
</dbReference>
<dbReference type="GO" id="GO:0008843">
    <property type="term" value="F:endochitinase activity"/>
    <property type="evidence" value="ECO:0007669"/>
    <property type="project" value="UniProtKB-EC"/>
</dbReference>
<dbReference type="GO" id="GO:0006032">
    <property type="term" value="P:chitin catabolic process"/>
    <property type="evidence" value="ECO:0007669"/>
    <property type="project" value="UniProtKB-KW"/>
</dbReference>
<feature type="signal peptide" evidence="12">
    <location>
        <begin position="1"/>
        <end position="24"/>
    </location>
</feature>
<evidence type="ECO:0000256" key="5">
    <source>
        <dbReference type="ARBA" id="ARBA00022801"/>
    </source>
</evidence>
<evidence type="ECO:0000256" key="2">
    <source>
        <dbReference type="ARBA" id="ARBA00008682"/>
    </source>
</evidence>
<dbReference type="EC" id="3.2.1.14" evidence="3"/>
<evidence type="ECO:0000313" key="16">
    <source>
        <dbReference type="Proteomes" id="UP000184330"/>
    </source>
</evidence>
<keyword evidence="10" id="KW-0624">Polysaccharide degradation</keyword>
<keyword evidence="16" id="KW-1185">Reference proteome</keyword>
<dbReference type="PROSITE" id="PS01095">
    <property type="entry name" value="GH18_1"/>
    <property type="match status" value="1"/>
</dbReference>
<keyword evidence="7" id="KW-0843">Virulence</keyword>
<dbReference type="EMBL" id="FJOG01000054">
    <property type="protein sequence ID" value="CZR68406.1"/>
    <property type="molecule type" value="Genomic_DNA"/>
</dbReference>
<evidence type="ECO:0000256" key="1">
    <source>
        <dbReference type="ARBA" id="ARBA00000822"/>
    </source>
</evidence>
<reference evidence="15 16" key="1">
    <citation type="submission" date="2016-03" db="EMBL/GenBank/DDBJ databases">
        <authorList>
            <person name="Ploux O."/>
        </authorList>
    </citation>
    <scope>NUCLEOTIDE SEQUENCE [LARGE SCALE GENOMIC DNA]</scope>
    <source>
        <strain evidence="15 16">UAMH 11012</strain>
    </source>
</reference>
<feature type="domain" description="GH18" evidence="14">
    <location>
        <begin position="534"/>
        <end position="918"/>
    </location>
</feature>
<dbReference type="CDD" id="cd00118">
    <property type="entry name" value="LysM"/>
    <property type="match status" value="1"/>
</dbReference>
<keyword evidence="9 11" id="KW-0326">Glycosidase</keyword>
<keyword evidence="6" id="KW-0146">Chitin degradation</keyword>
<dbReference type="Gene3D" id="3.20.20.80">
    <property type="entry name" value="Glycosidases"/>
    <property type="match status" value="1"/>
</dbReference>
<dbReference type="SUPFAM" id="SSF54106">
    <property type="entry name" value="LysM domain"/>
    <property type="match status" value="2"/>
</dbReference>
<dbReference type="InterPro" id="IPR001223">
    <property type="entry name" value="Glyco_hydro18_cat"/>
</dbReference>
<dbReference type="PANTHER" id="PTHR47700">
    <property type="entry name" value="V CHITINASE, PUTATIVE (AFU_ORTHOLOGUE AFUA_6G13720)-RELATED"/>
    <property type="match status" value="1"/>
</dbReference>
<dbReference type="InterPro" id="IPR036861">
    <property type="entry name" value="Endochitinase-like_sf"/>
</dbReference>
<feature type="domain" description="LysM" evidence="13">
    <location>
        <begin position="392"/>
        <end position="440"/>
    </location>
</feature>
<evidence type="ECO:0000256" key="11">
    <source>
        <dbReference type="RuleBase" id="RU000489"/>
    </source>
</evidence>
<dbReference type="SUPFAM" id="SSF51445">
    <property type="entry name" value="(Trans)glycosidases"/>
    <property type="match status" value="1"/>
</dbReference>
<dbReference type="SUPFAM" id="SSF54556">
    <property type="entry name" value="Chitinase insertion domain"/>
    <property type="match status" value="1"/>
</dbReference>
<evidence type="ECO:0000256" key="6">
    <source>
        <dbReference type="ARBA" id="ARBA00023024"/>
    </source>
</evidence>
<dbReference type="Pfam" id="PF01476">
    <property type="entry name" value="LysM"/>
    <property type="match status" value="2"/>
</dbReference>
<evidence type="ECO:0000259" key="14">
    <source>
        <dbReference type="PROSITE" id="PS51910"/>
    </source>
</evidence>
<evidence type="ECO:0000259" key="13">
    <source>
        <dbReference type="PROSITE" id="PS51782"/>
    </source>
</evidence>
<keyword evidence="4" id="KW-0147">Chitin-binding</keyword>
<dbReference type="Gene3D" id="3.10.350.10">
    <property type="entry name" value="LysM domain"/>
    <property type="match status" value="2"/>
</dbReference>